<dbReference type="RefSeq" id="WP_167485900.1">
    <property type="nucleotide sequence ID" value="NZ_CP046173.1"/>
</dbReference>
<dbReference type="AlphaFoldDB" id="A0A6G9Z0P0"/>
<accession>A0A6G9Z0P0</accession>
<dbReference type="EMBL" id="CP046173">
    <property type="protein sequence ID" value="QIS18573.1"/>
    <property type="molecule type" value="Genomic_DNA"/>
</dbReference>
<dbReference type="Proteomes" id="UP000500953">
    <property type="component" value="Chromosome"/>
</dbReference>
<sequence length="160" mass="17692">MSNVHVFGSTGEAYDHSQFREDIKSGDILLVPSEGVAGWLEQAWPIAATDQVGEFHTMAEGENIAADVYGPKVVEHLNHKAFEVREAFRKHQEAERAAKLEDEAYTRNGLYDALRDGYATNQPYTAIHLIRVAATGIMPASDLNAAQAAGIAARRERQRR</sequence>
<gene>
    <name evidence="1" type="ORF">F6W96_09975</name>
</gene>
<organism evidence="1 2">
    <name type="scientific">Nocardia terpenica</name>
    <dbReference type="NCBI Taxonomy" id="455432"/>
    <lineage>
        <taxon>Bacteria</taxon>
        <taxon>Bacillati</taxon>
        <taxon>Actinomycetota</taxon>
        <taxon>Actinomycetes</taxon>
        <taxon>Mycobacteriales</taxon>
        <taxon>Nocardiaceae</taxon>
        <taxon>Nocardia</taxon>
    </lineage>
</organism>
<evidence type="ECO:0000313" key="1">
    <source>
        <dbReference type="EMBL" id="QIS18573.1"/>
    </source>
</evidence>
<proteinExistence type="predicted"/>
<evidence type="ECO:0000313" key="2">
    <source>
        <dbReference type="Proteomes" id="UP000500953"/>
    </source>
</evidence>
<name>A0A6G9Z0P0_9NOCA</name>
<protein>
    <submittedName>
        <fullName evidence="1">Uncharacterized protein</fullName>
    </submittedName>
</protein>
<reference evidence="1 2" key="1">
    <citation type="journal article" date="2019" name="ACS Chem. Biol.">
        <title>Identification and Mobilization of a Cryptic Antibiotic Biosynthesis Gene Locus from a Human-Pathogenic Nocardia Isolate.</title>
        <authorList>
            <person name="Herisse M."/>
            <person name="Ishida K."/>
            <person name="Porter J.L."/>
            <person name="Howden B."/>
            <person name="Hertweck C."/>
            <person name="Stinear T.P."/>
            <person name="Pidot S.J."/>
        </authorList>
    </citation>
    <scope>NUCLEOTIDE SEQUENCE [LARGE SCALE GENOMIC DNA]</scope>
    <source>
        <strain evidence="1 2">AUSMDU00012715</strain>
    </source>
</reference>